<gene>
    <name evidence="1" type="primary">a10</name>
    <name evidence="1" type="ORF">EVAR_77997_1</name>
</gene>
<organism evidence="1 2">
    <name type="scientific">Eumeta variegata</name>
    <name type="common">Bagworm moth</name>
    <name type="synonym">Eumeta japonica</name>
    <dbReference type="NCBI Taxonomy" id="151549"/>
    <lineage>
        <taxon>Eukaryota</taxon>
        <taxon>Metazoa</taxon>
        <taxon>Ecdysozoa</taxon>
        <taxon>Arthropoda</taxon>
        <taxon>Hexapoda</taxon>
        <taxon>Insecta</taxon>
        <taxon>Pterygota</taxon>
        <taxon>Neoptera</taxon>
        <taxon>Endopterygota</taxon>
        <taxon>Lepidoptera</taxon>
        <taxon>Glossata</taxon>
        <taxon>Ditrysia</taxon>
        <taxon>Tineoidea</taxon>
        <taxon>Psychidae</taxon>
        <taxon>Oiketicinae</taxon>
        <taxon>Eumeta</taxon>
    </lineage>
</organism>
<dbReference type="Pfam" id="PF03392">
    <property type="entry name" value="OS-D"/>
    <property type="match status" value="1"/>
</dbReference>
<evidence type="ECO:0000313" key="1">
    <source>
        <dbReference type="EMBL" id="GBP07806.1"/>
    </source>
</evidence>
<dbReference type="OrthoDB" id="6344725at2759"/>
<dbReference type="EMBL" id="BGZK01000028">
    <property type="protein sequence ID" value="GBP07806.1"/>
    <property type="molecule type" value="Genomic_DNA"/>
</dbReference>
<dbReference type="PANTHER" id="PTHR11257:SF13">
    <property type="entry name" value="GEO07322P1"/>
    <property type="match status" value="1"/>
</dbReference>
<accession>A0A4C1T0T4</accession>
<proteinExistence type="predicted"/>
<keyword evidence="2" id="KW-1185">Reference proteome</keyword>
<dbReference type="AlphaFoldDB" id="A0A4C1T0T4"/>
<dbReference type="Proteomes" id="UP000299102">
    <property type="component" value="Unassembled WGS sequence"/>
</dbReference>
<dbReference type="InterPro" id="IPR036682">
    <property type="entry name" value="OS_D_A10/PebIII_sf"/>
</dbReference>
<dbReference type="Gene3D" id="1.10.2080.10">
    <property type="entry name" value="Insect odorant-binding protein A10/Ejaculatory bulb-specific protein 3"/>
    <property type="match status" value="1"/>
</dbReference>
<dbReference type="InterPro" id="IPR005055">
    <property type="entry name" value="A10/PebIII"/>
</dbReference>
<evidence type="ECO:0000313" key="2">
    <source>
        <dbReference type="Proteomes" id="UP000299102"/>
    </source>
</evidence>
<dbReference type="SUPFAM" id="SSF100910">
    <property type="entry name" value="Chemosensory protein Csp2"/>
    <property type="match status" value="1"/>
</dbReference>
<name>A0A4C1T0T4_EUMVA</name>
<protein>
    <submittedName>
        <fullName evidence="1">Odorant-binding protein A10</fullName>
    </submittedName>
</protein>
<dbReference type="PANTHER" id="PTHR11257">
    <property type="entry name" value="CHEMOSENSORY PROTEIN-RELATED"/>
    <property type="match status" value="1"/>
</dbReference>
<comment type="caution">
    <text evidence="1">The sequence shown here is derived from an EMBL/GenBank/DDBJ whole genome shotgun (WGS) entry which is preliminary data.</text>
</comment>
<sequence length="121" mass="14146">MFLILVMLVIGAVAGPPAYDSKFESIDIDDIINNDRILKNYVECFLDRRPCVKEAAEIKVLLADALKNVCARCTPKQIKMIRKLDDVLMDRHKHVHEQILRKYDPQNKYRGPFRRFLEENS</sequence>
<reference evidence="1 2" key="1">
    <citation type="journal article" date="2019" name="Commun. Biol.">
        <title>The bagworm genome reveals a unique fibroin gene that provides high tensile strength.</title>
        <authorList>
            <person name="Kono N."/>
            <person name="Nakamura H."/>
            <person name="Ohtoshi R."/>
            <person name="Tomita M."/>
            <person name="Numata K."/>
            <person name="Arakawa K."/>
        </authorList>
    </citation>
    <scope>NUCLEOTIDE SEQUENCE [LARGE SCALE GENOMIC DNA]</scope>
</reference>